<dbReference type="VEuPathDB" id="TrichDB:TVAGG3_0954690"/>
<dbReference type="RefSeq" id="XP_001302481.1">
    <property type="nucleotide sequence ID" value="XM_001302480.1"/>
</dbReference>
<dbReference type="KEGG" id="tva:4747222"/>
<name>A2FZX2_TRIV3</name>
<evidence type="ECO:0000313" key="3">
    <source>
        <dbReference type="EMBL" id="EAX89551.1"/>
    </source>
</evidence>
<evidence type="ECO:0000256" key="1">
    <source>
        <dbReference type="SAM" id="MobiDB-lite"/>
    </source>
</evidence>
<dbReference type="Proteomes" id="UP000001542">
    <property type="component" value="Unassembled WGS sequence"/>
</dbReference>
<reference evidence="3" key="1">
    <citation type="submission" date="2006-10" db="EMBL/GenBank/DDBJ databases">
        <authorList>
            <person name="Amadeo P."/>
            <person name="Zhao Q."/>
            <person name="Wortman J."/>
            <person name="Fraser-Liggett C."/>
            <person name="Carlton J."/>
        </authorList>
    </citation>
    <scope>NUCLEOTIDE SEQUENCE</scope>
    <source>
        <strain evidence="3">G3</strain>
    </source>
</reference>
<sequence>MTQEMPDPPPKYWERLSDTDKLMYVSLRASLSSPNCKNRRNKSAETFREIIDSLKTYVIRGDADDKNRALVCGIYWLKDSIAINTRQLIKILSKCKSSINGSFQQLGYGTIPAGADSCSELIKAFPELKNNFAELRQWTIRQLISATPNPSKLAEFIQRTYQVQNIPYCTPQPLQPQVEQKKEIIPNNSSQYYSAPPPEYIEPPKQVEPIQEQPQSPQPEIDSYTFENDDISNFMWNNDMNF</sequence>
<dbReference type="InterPro" id="IPR018845">
    <property type="entry name" value="Initiator-bd"/>
</dbReference>
<evidence type="ECO:0000313" key="4">
    <source>
        <dbReference type="Proteomes" id="UP000001542"/>
    </source>
</evidence>
<accession>A2FZX2</accession>
<gene>
    <name evidence="3" type="ORF">TVAG_086480</name>
</gene>
<feature type="domain" description="Initiator binding" evidence="2">
    <location>
        <begin position="19"/>
        <end position="143"/>
    </location>
</feature>
<dbReference type="Pfam" id="PF10416">
    <property type="entry name" value="IBD"/>
    <property type="match status" value="1"/>
</dbReference>
<evidence type="ECO:0000259" key="2">
    <source>
        <dbReference type="Pfam" id="PF10416"/>
    </source>
</evidence>
<keyword evidence="4" id="KW-1185">Reference proteome</keyword>
<dbReference type="VEuPathDB" id="TrichDB:TVAG_086480"/>
<dbReference type="EMBL" id="DS114190">
    <property type="protein sequence ID" value="EAX89551.1"/>
    <property type="molecule type" value="Genomic_DNA"/>
</dbReference>
<protein>
    <recommendedName>
        <fullName evidence="2">Initiator binding domain-containing protein</fullName>
    </recommendedName>
</protein>
<organism evidence="3 4">
    <name type="scientific">Trichomonas vaginalis (strain ATCC PRA-98 / G3)</name>
    <dbReference type="NCBI Taxonomy" id="412133"/>
    <lineage>
        <taxon>Eukaryota</taxon>
        <taxon>Metamonada</taxon>
        <taxon>Parabasalia</taxon>
        <taxon>Trichomonadida</taxon>
        <taxon>Trichomonadidae</taxon>
        <taxon>Trichomonas</taxon>
    </lineage>
</organism>
<feature type="region of interest" description="Disordered" evidence="1">
    <location>
        <begin position="180"/>
        <end position="223"/>
    </location>
</feature>
<reference evidence="3" key="2">
    <citation type="journal article" date="2007" name="Science">
        <title>Draft genome sequence of the sexually transmitted pathogen Trichomonas vaginalis.</title>
        <authorList>
            <person name="Carlton J.M."/>
            <person name="Hirt R.P."/>
            <person name="Silva J.C."/>
            <person name="Delcher A.L."/>
            <person name="Schatz M."/>
            <person name="Zhao Q."/>
            <person name="Wortman J.R."/>
            <person name="Bidwell S.L."/>
            <person name="Alsmark U.C.M."/>
            <person name="Besteiro S."/>
            <person name="Sicheritz-Ponten T."/>
            <person name="Noel C.J."/>
            <person name="Dacks J.B."/>
            <person name="Foster P.G."/>
            <person name="Simillion C."/>
            <person name="Van de Peer Y."/>
            <person name="Miranda-Saavedra D."/>
            <person name="Barton G.J."/>
            <person name="Westrop G.D."/>
            <person name="Mueller S."/>
            <person name="Dessi D."/>
            <person name="Fiori P.L."/>
            <person name="Ren Q."/>
            <person name="Paulsen I."/>
            <person name="Zhang H."/>
            <person name="Bastida-Corcuera F.D."/>
            <person name="Simoes-Barbosa A."/>
            <person name="Brown M.T."/>
            <person name="Hayes R.D."/>
            <person name="Mukherjee M."/>
            <person name="Okumura C.Y."/>
            <person name="Schneider R."/>
            <person name="Smith A.J."/>
            <person name="Vanacova S."/>
            <person name="Villalvazo M."/>
            <person name="Haas B.J."/>
            <person name="Pertea M."/>
            <person name="Feldblyum T.V."/>
            <person name="Utterback T.R."/>
            <person name="Shu C.L."/>
            <person name="Osoegawa K."/>
            <person name="de Jong P.J."/>
            <person name="Hrdy I."/>
            <person name="Horvathova L."/>
            <person name="Zubacova Z."/>
            <person name="Dolezal P."/>
            <person name="Malik S.B."/>
            <person name="Logsdon J.M. Jr."/>
            <person name="Henze K."/>
            <person name="Gupta A."/>
            <person name="Wang C.C."/>
            <person name="Dunne R.L."/>
            <person name="Upcroft J.A."/>
            <person name="Upcroft P."/>
            <person name="White O."/>
            <person name="Salzberg S.L."/>
            <person name="Tang P."/>
            <person name="Chiu C.-H."/>
            <person name="Lee Y.-S."/>
            <person name="Embley T.M."/>
            <person name="Coombs G.H."/>
            <person name="Mottram J.C."/>
            <person name="Tachezy J."/>
            <person name="Fraser-Liggett C.M."/>
            <person name="Johnson P.J."/>
        </authorList>
    </citation>
    <scope>NUCLEOTIDE SEQUENCE [LARGE SCALE GENOMIC DNA]</scope>
    <source>
        <strain evidence="3">G3</strain>
    </source>
</reference>
<dbReference type="InParanoid" id="A2FZX2"/>
<dbReference type="OrthoDB" id="10473232at2759"/>
<proteinExistence type="predicted"/>
<dbReference type="AlphaFoldDB" id="A2FZX2"/>
<feature type="compositionally biased region" description="Low complexity" evidence="1">
    <location>
        <begin position="208"/>
        <end position="221"/>
    </location>
</feature>